<name>A0A0X8X3I8_9SPHI</name>
<evidence type="ECO:0000313" key="1">
    <source>
        <dbReference type="EMBL" id="BAU55042.1"/>
    </source>
</evidence>
<evidence type="ECO:0000313" key="2">
    <source>
        <dbReference type="Proteomes" id="UP000218263"/>
    </source>
</evidence>
<dbReference type="EMBL" id="AP017313">
    <property type="protein sequence ID" value="BAU55042.1"/>
    <property type="molecule type" value="Genomic_DNA"/>
</dbReference>
<accession>A0A0X8X3I8</accession>
<reference evidence="1 2" key="1">
    <citation type="submission" date="2015-12" db="EMBL/GenBank/DDBJ databases">
        <title>Genome sequence of Mucilaginibacter gotjawali.</title>
        <authorList>
            <person name="Lee J.S."/>
            <person name="Lee K.C."/>
            <person name="Kim K.K."/>
            <person name="Lee B.W."/>
        </authorList>
    </citation>
    <scope>NUCLEOTIDE SEQUENCE [LARGE SCALE GENOMIC DNA]</scope>
    <source>
        <strain evidence="1 2">SA3-7</strain>
    </source>
</reference>
<gene>
    <name evidence="1" type="ORF">MgSA37_03223</name>
</gene>
<dbReference type="RefSeq" id="WP_096353204.1">
    <property type="nucleotide sequence ID" value="NZ_AP017313.1"/>
</dbReference>
<dbReference type="KEGG" id="mgot:MgSA37_03223"/>
<sequence>MVITKTIYAKHGEFTFPAMYKGDNMDLTIVPAEDRFAVLANGKLFGHIKVGYGRHTWFVTDSKFVDSELVNEIGQRIIGEFY</sequence>
<dbReference type="OrthoDB" id="9916240at2"/>
<dbReference type="Proteomes" id="UP000218263">
    <property type="component" value="Chromosome"/>
</dbReference>
<keyword evidence="2" id="KW-1185">Reference proteome</keyword>
<dbReference type="AlphaFoldDB" id="A0A0X8X3I8"/>
<organism evidence="1 2">
    <name type="scientific">Mucilaginibacter gotjawali</name>
    <dbReference type="NCBI Taxonomy" id="1550579"/>
    <lineage>
        <taxon>Bacteria</taxon>
        <taxon>Pseudomonadati</taxon>
        <taxon>Bacteroidota</taxon>
        <taxon>Sphingobacteriia</taxon>
        <taxon>Sphingobacteriales</taxon>
        <taxon>Sphingobacteriaceae</taxon>
        <taxon>Mucilaginibacter</taxon>
    </lineage>
</organism>
<protein>
    <submittedName>
        <fullName evidence="1">Uncharacterized protein</fullName>
    </submittedName>
</protein>
<proteinExistence type="predicted"/>